<dbReference type="AlphaFoldDB" id="A0AAD5VI68"/>
<name>A0AAD5VI68_9AGAR</name>
<dbReference type="Gene3D" id="3.20.20.100">
    <property type="entry name" value="NADP-dependent oxidoreductase domain"/>
    <property type="match status" value="1"/>
</dbReference>
<reference evidence="4" key="1">
    <citation type="submission" date="2022-07" db="EMBL/GenBank/DDBJ databases">
        <title>Genome Sequence of Leucocoprinus birnbaumii.</title>
        <authorList>
            <person name="Buettner E."/>
        </authorList>
    </citation>
    <scope>NUCLEOTIDE SEQUENCE</scope>
    <source>
        <strain evidence="4">VT141</strain>
    </source>
</reference>
<evidence type="ECO:0000256" key="2">
    <source>
        <dbReference type="ARBA" id="ARBA00038157"/>
    </source>
</evidence>
<evidence type="ECO:0000313" key="5">
    <source>
        <dbReference type="Proteomes" id="UP001213000"/>
    </source>
</evidence>
<dbReference type="InterPro" id="IPR050523">
    <property type="entry name" value="AKR_Detox_Biosynth"/>
</dbReference>
<evidence type="ECO:0000259" key="3">
    <source>
        <dbReference type="Pfam" id="PF00248"/>
    </source>
</evidence>
<dbReference type="InterPro" id="IPR036812">
    <property type="entry name" value="NAD(P)_OxRdtase_dom_sf"/>
</dbReference>
<feature type="domain" description="NADP-dependent oxidoreductase" evidence="3">
    <location>
        <begin position="28"/>
        <end position="357"/>
    </location>
</feature>
<comment type="similarity">
    <text evidence="2">Belongs to the aldo/keto reductase family. Aldo/keto reductase 2 subfamily.</text>
</comment>
<sequence length="408" mass="45995">MDNLPQPPQSALAKYRLLSPKAGVHVSPIQLGGLSIGDQWKRMGAMTKESSFELLDAYFDLGGNIIDTAANYQYGSSEEFIGEWAENRGIRDQLFIATKVDILFFEHIDFMLIQPSVHQYSGNLRAHDNSVKQKVLLSGNSTKNMFLSVEQSLKRLRTSYIDLYYIHFWDWETSIEEVMQSLNILVQQQKVLYLGASDTPAWVVAKANTYARAHGLTPFSVYQGRWGILDRSFEREIIPMAREEGLALAPWSVIGGGKVRTDEEEERRRRTGENGRSIFGPNWERNESEKKICKALEKVAAEVGAKHITAVAIAYVMHKTTYVFPIIGGRKVEHLKANLEGLKIRLTEEQIKFLESATEFDPGFPNFMIGDGSFYSYQVLSNGSYLEKQPFAPPILPAPKSVNTSEGN</sequence>
<keyword evidence="1" id="KW-0521">NADP</keyword>
<evidence type="ECO:0000313" key="4">
    <source>
        <dbReference type="EMBL" id="KAJ3560201.1"/>
    </source>
</evidence>
<dbReference type="Proteomes" id="UP001213000">
    <property type="component" value="Unassembled WGS sequence"/>
</dbReference>
<protein>
    <recommendedName>
        <fullName evidence="3">NADP-dependent oxidoreductase domain-containing protein</fullName>
    </recommendedName>
</protein>
<dbReference type="EMBL" id="JANIEX010001217">
    <property type="protein sequence ID" value="KAJ3560201.1"/>
    <property type="molecule type" value="Genomic_DNA"/>
</dbReference>
<organism evidence="4 5">
    <name type="scientific">Leucocoprinus birnbaumii</name>
    <dbReference type="NCBI Taxonomy" id="56174"/>
    <lineage>
        <taxon>Eukaryota</taxon>
        <taxon>Fungi</taxon>
        <taxon>Dikarya</taxon>
        <taxon>Basidiomycota</taxon>
        <taxon>Agaricomycotina</taxon>
        <taxon>Agaricomycetes</taxon>
        <taxon>Agaricomycetidae</taxon>
        <taxon>Agaricales</taxon>
        <taxon>Agaricineae</taxon>
        <taxon>Agaricaceae</taxon>
        <taxon>Leucocoprinus</taxon>
    </lineage>
</organism>
<dbReference type="PANTHER" id="PTHR43364">
    <property type="entry name" value="NADH-SPECIFIC METHYLGLYOXAL REDUCTASE-RELATED"/>
    <property type="match status" value="1"/>
</dbReference>
<gene>
    <name evidence="4" type="ORF">NP233_g10994</name>
</gene>
<dbReference type="InterPro" id="IPR023210">
    <property type="entry name" value="NADP_OxRdtase_dom"/>
</dbReference>
<dbReference type="SUPFAM" id="SSF51430">
    <property type="entry name" value="NAD(P)-linked oxidoreductase"/>
    <property type="match status" value="1"/>
</dbReference>
<dbReference type="Pfam" id="PF00248">
    <property type="entry name" value="Aldo_ket_red"/>
    <property type="match status" value="1"/>
</dbReference>
<accession>A0AAD5VI68</accession>
<evidence type="ECO:0000256" key="1">
    <source>
        <dbReference type="ARBA" id="ARBA00022857"/>
    </source>
</evidence>
<dbReference type="PANTHER" id="PTHR43364:SF7">
    <property type="entry name" value="NADP-DEPENDENT OXIDOREDUCTASE DOMAIN-CONTAINING PROTEIN-RELATED"/>
    <property type="match status" value="1"/>
</dbReference>
<keyword evidence="5" id="KW-1185">Reference proteome</keyword>
<proteinExistence type="inferred from homology"/>
<comment type="caution">
    <text evidence="4">The sequence shown here is derived from an EMBL/GenBank/DDBJ whole genome shotgun (WGS) entry which is preliminary data.</text>
</comment>